<proteinExistence type="predicted"/>
<dbReference type="HOGENOM" id="CLU_1896285_0_0_1"/>
<accession>W9PFM7</accession>
<gene>
    <name evidence="1" type="ORF">FOVG_08710</name>
</gene>
<protein>
    <submittedName>
        <fullName evidence="1">Uncharacterized protein</fullName>
    </submittedName>
</protein>
<dbReference type="EMBL" id="JH650972">
    <property type="protein sequence ID" value="EXA43863.1"/>
    <property type="molecule type" value="Genomic_DNA"/>
</dbReference>
<organism evidence="1">
    <name type="scientific">Fusarium oxysporum f. sp. pisi HDV247</name>
    <dbReference type="NCBI Taxonomy" id="1080344"/>
    <lineage>
        <taxon>Eukaryota</taxon>
        <taxon>Fungi</taxon>
        <taxon>Dikarya</taxon>
        <taxon>Ascomycota</taxon>
        <taxon>Pezizomycotina</taxon>
        <taxon>Sordariomycetes</taxon>
        <taxon>Hypocreomycetidae</taxon>
        <taxon>Hypocreales</taxon>
        <taxon>Nectriaceae</taxon>
        <taxon>Fusarium</taxon>
        <taxon>Fusarium oxysporum species complex</taxon>
    </lineage>
</organism>
<reference evidence="1" key="2">
    <citation type="submission" date="2012-05" db="EMBL/GenBank/DDBJ databases">
        <title>Annotation of the Genome Sequence of Fusarium oxysporum HDV247.</title>
        <authorList>
            <consortium name="The Broad Institute Genomics Platform"/>
            <person name="Ma L.-J."/>
            <person name="Corby-Kistler H."/>
            <person name="Broz K."/>
            <person name="Gale L.R."/>
            <person name="Jonkers W."/>
            <person name="O'Donnell K."/>
            <person name="Ploetz R."/>
            <person name="Steinberg C."/>
            <person name="Schwartz D.C."/>
            <person name="VanEtten H."/>
            <person name="Zhou S."/>
            <person name="Young S.K."/>
            <person name="Zeng Q."/>
            <person name="Gargeya S."/>
            <person name="Fitzgerald M."/>
            <person name="Abouelleil A."/>
            <person name="Alvarado L."/>
            <person name="Chapman S.B."/>
            <person name="Gainer-Dewar J."/>
            <person name="Goldberg J."/>
            <person name="Griggs A."/>
            <person name="Gujja S."/>
            <person name="Hansen M."/>
            <person name="Howarth C."/>
            <person name="Imamovic A."/>
            <person name="Ireland A."/>
            <person name="Larimer J."/>
            <person name="McCowan C."/>
            <person name="Murphy C."/>
            <person name="Pearson M."/>
            <person name="Poon T.W."/>
            <person name="Priest M."/>
            <person name="Roberts A."/>
            <person name="Saif S."/>
            <person name="Shea T."/>
            <person name="Sykes S."/>
            <person name="Wortman J."/>
            <person name="Nusbaum C."/>
            <person name="Birren B."/>
        </authorList>
    </citation>
    <scope>NUCLEOTIDE SEQUENCE</scope>
    <source>
        <strain evidence="1">HDV247</strain>
    </source>
</reference>
<evidence type="ECO:0000313" key="1">
    <source>
        <dbReference type="EMBL" id="EXA43863.1"/>
    </source>
</evidence>
<name>W9PFM7_FUSOX</name>
<sequence length="134" mass="15334">MLVQLLVPLLHHQASGQTKLSGARLFKNKSLQSHHIISRCSGFKCLFKVAVRLCSFNYSSCIRYNKPSGDQIEVTVIGWNLITSLPRTYPSSEIITEYFRHPALQASAQPPRTWPGERRPRLRQVDASCWPRRT</sequence>
<dbReference type="Proteomes" id="UP000030751">
    <property type="component" value="Unassembled WGS sequence"/>
</dbReference>
<dbReference type="AlphaFoldDB" id="W9PFM7"/>
<reference evidence="1" key="1">
    <citation type="submission" date="2011-10" db="EMBL/GenBank/DDBJ databases">
        <title>The Genome Sequence of Fusarium oxysporum HDV247.</title>
        <authorList>
            <consortium name="The Broad Institute Genome Sequencing Platform"/>
            <person name="Ma L.-J."/>
            <person name="Gale L.R."/>
            <person name="Schwartz D.C."/>
            <person name="Zhou S."/>
            <person name="Corby-Kistler H."/>
            <person name="Young S.K."/>
            <person name="Zeng Q."/>
            <person name="Gargeya S."/>
            <person name="Fitzgerald M."/>
            <person name="Haas B."/>
            <person name="Abouelleil A."/>
            <person name="Alvarado L."/>
            <person name="Arachchi H.M."/>
            <person name="Berlin A."/>
            <person name="Brown A."/>
            <person name="Chapman S.B."/>
            <person name="Chen Z."/>
            <person name="Dunbar C."/>
            <person name="Freedman E."/>
            <person name="Gearin G."/>
            <person name="Goldberg J."/>
            <person name="Griggs A."/>
            <person name="Gujja S."/>
            <person name="Heiman D."/>
            <person name="Howarth C."/>
            <person name="Larson L."/>
            <person name="Lui A."/>
            <person name="MacDonald P.J.P."/>
            <person name="Montmayeur A."/>
            <person name="Murphy C."/>
            <person name="Neiman D."/>
            <person name="Pearson M."/>
            <person name="Priest M."/>
            <person name="Roberts A."/>
            <person name="Saif S."/>
            <person name="Shea T."/>
            <person name="Shenoy N."/>
            <person name="Sisk P."/>
            <person name="Stolte C."/>
            <person name="Sykes S."/>
            <person name="Wortman J."/>
            <person name="Nusbaum C."/>
            <person name="Birren B."/>
        </authorList>
    </citation>
    <scope>NUCLEOTIDE SEQUENCE [LARGE SCALE GENOMIC DNA]</scope>
    <source>
        <strain evidence="1">HDV247</strain>
    </source>
</reference>